<evidence type="ECO:0000256" key="2">
    <source>
        <dbReference type="ARBA" id="ARBA00023082"/>
    </source>
</evidence>
<keyword evidence="4" id="KW-0804">Transcription</keyword>
<evidence type="ECO:0000256" key="4">
    <source>
        <dbReference type="ARBA" id="ARBA00023163"/>
    </source>
</evidence>
<gene>
    <name evidence="6" type="ORF">Q31b_55340</name>
</gene>
<dbReference type="InterPro" id="IPR039425">
    <property type="entry name" value="RNA_pol_sigma-70-like"/>
</dbReference>
<keyword evidence="1" id="KW-0805">Transcription regulation</keyword>
<dbReference type="InterPro" id="IPR013325">
    <property type="entry name" value="RNA_pol_sigma_r2"/>
</dbReference>
<evidence type="ECO:0000256" key="3">
    <source>
        <dbReference type="ARBA" id="ARBA00023125"/>
    </source>
</evidence>
<dbReference type="Gene3D" id="1.10.1740.10">
    <property type="match status" value="1"/>
</dbReference>
<comment type="caution">
    <text evidence="6">The sequence shown here is derived from an EMBL/GenBank/DDBJ whole genome shotgun (WGS) entry which is preliminary data.</text>
</comment>
<accession>A0A5C6DI49</accession>
<evidence type="ECO:0000313" key="6">
    <source>
        <dbReference type="EMBL" id="TWU34579.1"/>
    </source>
</evidence>
<keyword evidence="3" id="KW-0238">DNA-binding</keyword>
<dbReference type="Proteomes" id="UP000315471">
    <property type="component" value="Unassembled WGS sequence"/>
</dbReference>
<dbReference type="PANTHER" id="PTHR43133">
    <property type="entry name" value="RNA POLYMERASE ECF-TYPE SIGMA FACTO"/>
    <property type="match status" value="1"/>
</dbReference>
<name>A0A5C6DI49_9BACT</name>
<organism evidence="6 7">
    <name type="scientific">Novipirellula aureliae</name>
    <dbReference type="NCBI Taxonomy" id="2527966"/>
    <lineage>
        <taxon>Bacteria</taxon>
        <taxon>Pseudomonadati</taxon>
        <taxon>Planctomycetota</taxon>
        <taxon>Planctomycetia</taxon>
        <taxon>Pirellulales</taxon>
        <taxon>Pirellulaceae</taxon>
        <taxon>Novipirellula</taxon>
    </lineage>
</organism>
<keyword evidence="7" id="KW-1185">Reference proteome</keyword>
<sequence length="311" mass="35045">MEPNSLNQADRHLLGLIRAGDVDGWNQFLGRYQRRLTAFAIGRVDQLATAEDLVQETFVAFLKSIDRFREQGSLESFLFRMLRRRIVDYYRASGQERKVPVCQIGTEPSAVNLDQVASSDLTASQYARLDEQLEEDQRTLSLAIVTITGELCRAEKFHELKIAEGLFYAGIRNRQLAELLGVSENEIAVIKHRLIKKLSRCVQTYQASLDPVQTIDGVVAPELRDADLRAAWETHRPSCPKRSTLGKYTLGILSPAWHDFVRYHVETLGCLFCDANLAEFRKLPPTAPSTINNHLFQSTVGFLPPPNGNST</sequence>
<dbReference type="GO" id="GO:0003677">
    <property type="term" value="F:DNA binding"/>
    <property type="evidence" value="ECO:0007669"/>
    <property type="project" value="UniProtKB-KW"/>
</dbReference>
<evidence type="ECO:0000313" key="7">
    <source>
        <dbReference type="Proteomes" id="UP000315471"/>
    </source>
</evidence>
<reference evidence="6 7" key="1">
    <citation type="submission" date="2019-02" db="EMBL/GenBank/DDBJ databases">
        <title>Deep-cultivation of Planctomycetes and their phenomic and genomic characterization uncovers novel biology.</title>
        <authorList>
            <person name="Wiegand S."/>
            <person name="Jogler M."/>
            <person name="Boedeker C."/>
            <person name="Pinto D."/>
            <person name="Vollmers J."/>
            <person name="Rivas-Marin E."/>
            <person name="Kohn T."/>
            <person name="Peeters S.H."/>
            <person name="Heuer A."/>
            <person name="Rast P."/>
            <person name="Oberbeckmann S."/>
            <person name="Bunk B."/>
            <person name="Jeske O."/>
            <person name="Meyerdierks A."/>
            <person name="Storesund J.E."/>
            <person name="Kallscheuer N."/>
            <person name="Luecker S."/>
            <person name="Lage O.M."/>
            <person name="Pohl T."/>
            <person name="Merkel B.J."/>
            <person name="Hornburger P."/>
            <person name="Mueller R.-W."/>
            <person name="Bruemmer F."/>
            <person name="Labrenz M."/>
            <person name="Spormann A.M."/>
            <person name="Op Den Camp H."/>
            <person name="Overmann J."/>
            <person name="Amann R."/>
            <person name="Jetten M.S.M."/>
            <person name="Mascher T."/>
            <person name="Medema M.H."/>
            <person name="Devos D.P."/>
            <person name="Kaster A.-K."/>
            <person name="Ovreas L."/>
            <person name="Rohde M."/>
            <person name="Galperin M.Y."/>
            <person name="Jogler C."/>
        </authorList>
    </citation>
    <scope>NUCLEOTIDE SEQUENCE [LARGE SCALE GENOMIC DNA]</scope>
    <source>
        <strain evidence="6 7">Q31b</strain>
    </source>
</reference>
<evidence type="ECO:0000256" key="1">
    <source>
        <dbReference type="ARBA" id="ARBA00023015"/>
    </source>
</evidence>
<keyword evidence="2" id="KW-0731">Sigma factor</keyword>
<dbReference type="InterPro" id="IPR007627">
    <property type="entry name" value="RNA_pol_sigma70_r2"/>
</dbReference>
<dbReference type="AlphaFoldDB" id="A0A5C6DI49"/>
<dbReference type="RefSeq" id="WP_146602604.1">
    <property type="nucleotide sequence ID" value="NZ_SJPY01000011.1"/>
</dbReference>
<dbReference type="PANTHER" id="PTHR43133:SF8">
    <property type="entry name" value="RNA POLYMERASE SIGMA FACTOR HI_1459-RELATED"/>
    <property type="match status" value="1"/>
</dbReference>
<dbReference type="InterPro" id="IPR014284">
    <property type="entry name" value="RNA_pol_sigma-70_dom"/>
</dbReference>
<dbReference type="SUPFAM" id="SSF88946">
    <property type="entry name" value="Sigma2 domain of RNA polymerase sigma factors"/>
    <property type="match status" value="1"/>
</dbReference>
<proteinExistence type="predicted"/>
<dbReference type="GO" id="GO:0016987">
    <property type="term" value="F:sigma factor activity"/>
    <property type="evidence" value="ECO:0007669"/>
    <property type="project" value="UniProtKB-KW"/>
</dbReference>
<dbReference type="OrthoDB" id="263058at2"/>
<dbReference type="Pfam" id="PF04542">
    <property type="entry name" value="Sigma70_r2"/>
    <property type="match status" value="1"/>
</dbReference>
<evidence type="ECO:0000259" key="5">
    <source>
        <dbReference type="Pfam" id="PF04542"/>
    </source>
</evidence>
<dbReference type="GO" id="GO:0006352">
    <property type="term" value="P:DNA-templated transcription initiation"/>
    <property type="evidence" value="ECO:0007669"/>
    <property type="project" value="InterPro"/>
</dbReference>
<protein>
    <submittedName>
        <fullName evidence="6">RNA polymerase sigma factor</fullName>
    </submittedName>
</protein>
<dbReference type="EMBL" id="SJPY01000011">
    <property type="protein sequence ID" value="TWU34579.1"/>
    <property type="molecule type" value="Genomic_DNA"/>
</dbReference>
<dbReference type="NCBIfam" id="TIGR02937">
    <property type="entry name" value="sigma70-ECF"/>
    <property type="match status" value="1"/>
</dbReference>
<feature type="domain" description="RNA polymerase sigma-70 region 2" evidence="5">
    <location>
        <begin position="31"/>
        <end position="93"/>
    </location>
</feature>